<dbReference type="EMBL" id="CP117167">
    <property type="protein sequence ID" value="WCT11557.1"/>
    <property type="molecule type" value="Genomic_DNA"/>
</dbReference>
<evidence type="ECO:0000313" key="2">
    <source>
        <dbReference type="Proteomes" id="UP001216139"/>
    </source>
</evidence>
<proteinExistence type="predicted"/>
<dbReference type="Proteomes" id="UP001216139">
    <property type="component" value="Chromosome"/>
</dbReference>
<evidence type="ECO:0000313" key="1">
    <source>
        <dbReference type="EMBL" id="WCT11557.1"/>
    </source>
</evidence>
<accession>A0ABY7T8K8</accession>
<keyword evidence="2" id="KW-1185">Reference proteome</keyword>
<sequence>MELKYGRQIELNEIESKTIHLFLFACNHEKRVYSVYNNIAQKNNITKAVGLCYKSPSKAVSQGINLIAIKNHTEIYNLLDKELSKATGDEVNILVDYSCMTKSWYYSIILYLSKRDTSLKLLVAYFIYTPSKFSKPHKPKYNTDIAPLPGKYVVPTNKPKALIVCLGYEQKKAEGIIDHLDPKVCYLFYTKPTFDPLFVATIEDNNKDVLDYYSNVVTFPFNDLLFLERQLTSLYYLLKDDYSVIIAPLGPKPFTFIAMLLSVRFPDIDIWRVGSGSDINRYKREPISDDLFLIHEVVFQATEEVN</sequence>
<protein>
    <submittedName>
        <fullName evidence="1">Uncharacterized protein</fullName>
    </submittedName>
</protein>
<gene>
    <name evidence="1" type="ORF">PQO05_22720</name>
</gene>
<dbReference type="RefSeq" id="WP_273629745.1">
    <property type="nucleotide sequence ID" value="NZ_CP117167.1"/>
</dbReference>
<organism evidence="1 2">
    <name type="scientific">Mucilaginibacter jinjuensis</name>
    <dbReference type="NCBI Taxonomy" id="1176721"/>
    <lineage>
        <taxon>Bacteria</taxon>
        <taxon>Pseudomonadati</taxon>
        <taxon>Bacteroidota</taxon>
        <taxon>Sphingobacteriia</taxon>
        <taxon>Sphingobacteriales</taxon>
        <taxon>Sphingobacteriaceae</taxon>
        <taxon>Mucilaginibacter</taxon>
    </lineage>
</organism>
<reference evidence="1 2" key="1">
    <citation type="submission" date="2023-02" db="EMBL/GenBank/DDBJ databases">
        <title>Genome sequence of Mucilaginibacter jinjuensis strain KACC 16571.</title>
        <authorList>
            <person name="Kim S."/>
            <person name="Heo J."/>
            <person name="Kwon S.-W."/>
        </authorList>
    </citation>
    <scope>NUCLEOTIDE SEQUENCE [LARGE SCALE GENOMIC DNA]</scope>
    <source>
        <strain evidence="1 2">KACC 16571</strain>
    </source>
</reference>
<name>A0ABY7T8K8_9SPHI</name>